<dbReference type="InterPro" id="IPR036514">
    <property type="entry name" value="SGNH_hydro_sf"/>
</dbReference>
<feature type="non-terminal residue" evidence="2">
    <location>
        <position position="639"/>
    </location>
</feature>
<proteinExistence type="predicted"/>
<accession>A0A382B7Q3</accession>
<dbReference type="Gene3D" id="2.120.10.30">
    <property type="entry name" value="TolB, C-terminal domain"/>
    <property type="match status" value="1"/>
</dbReference>
<evidence type="ECO:0000259" key="1">
    <source>
        <dbReference type="Pfam" id="PF23500"/>
    </source>
</evidence>
<dbReference type="NCBIfam" id="TIGR02604">
    <property type="entry name" value="Piru_Ver_Nterm"/>
    <property type="match status" value="1"/>
</dbReference>
<dbReference type="SUPFAM" id="SSF52266">
    <property type="entry name" value="SGNH hydrolase"/>
    <property type="match status" value="1"/>
</dbReference>
<dbReference type="CDD" id="cd01834">
    <property type="entry name" value="SGNH_hydrolase_like_2"/>
    <property type="match status" value="1"/>
</dbReference>
<dbReference type="AlphaFoldDB" id="A0A382B7Q3"/>
<gene>
    <name evidence="2" type="ORF">METZ01_LOCUS162395</name>
</gene>
<dbReference type="InterPro" id="IPR011042">
    <property type="entry name" value="6-blade_b-propeller_TolB-like"/>
</dbReference>
<organism evidence="2">
    <name type="scientific">marine metagenome</name>
    <dbReference type="NCBI Taxonomy" id="408172"/>
    <lineage>
        <taxon>unclassified sequences</taxon>
        <taxon>metagenomes</taxon>
        <taxon>ecological metagenomes</taxon>
    </lineage>
</organism>
<dbReference type="EMBL" id="UINC01028484">
    <property type="protein sequence ID" value="SVB09541.1"/>
    <property type="molecule type" value="Genomic_DNA"/>
</dbReference>
<dbReference type="SUPFAM" id="SSF63829">
    <property type="entry name" value="Calcium-dependent phosphotriesterase"/>
    <property type="match status" value="1"/>
</dbReference>
<evidence type="ECO:0000313" key="2">
    <source>
        <dbReference type="EMBL" id="SVB09541.1"/>
    </source>
</evidence>
<dbReference type="PANTHER" id="PTHR33546:SF1">
    <property type="entry name" value="LARGE, MULTIFUNCTIONAL SECRETED PROTEIN"/>
    <property type="match status" value="1"/>
</dbReference>
<reference evidence="2" key="1">
    <citation type="submission" date="2018-05" db="EMBL/GenBank/DDBJ databases">
        <authorList>
            <person name="Lanie J.A."/>
            <person name="Ng W.-L."/>
            <person name="Kazmierczak K.M."/>
            <person name="Andrzejewski T.M."/>
            <person name="Davidsen T.M."/>
            <person name="Wayne K.J."/>
            <person name="Tettelin H."/>
            <person name="Glass J.I."/>
            <person name="Rusch D."/>
            <person name="Podicherti R."/>
            <person name="Tsui H.-C.T."/>
            <person name="Winkler M.E."/>
        </authorList>
    </citation>
    <scope>NUCLEOTIDE SEQUENCE</scope>
</reference>
<name>A0A382B7Q3_9ZZZZ</name>
<feature type="domain" description="DUF7133" evidence="1">
    <location>
        <begin position="365"/>
        <end position="586"/>
    </location>
</feature>
<dbReference type="PANTHER" id="PTHR33546">
    <property type="entry name" value="LARGE, MULTIFUNCTIONAL SECRETED PROTEIN-RELATED"/>
    <property type="match status" value="1"/>
</dbReference>
<dbReference type="InterPro" id="IPR055557">
    <property type="entry name" value="DUF7133"/>
</dbReference>
<dbReference type="InterPro" id="IPR013428">
    <property type="entry name" value="Membrane-bound_put_N"/>
</dbReference>
<sequence length="639" mass="70973">MKQIHHMKNLILSLIFLGALPSFAQPLKLQAESRLVLLGGGLGARMMHYGHFETALHERFPTHQLFIRNMCDEGSTPGFRPHSARNSPWAYPGAEQFRVLGTARDRWGSGHTGNGFYKSPDKWLKTLKPDLIIGFFGYSESFAGPLGLVAFKAELVGWIRHTQATAYNGKAPPQLVLVSPTAFQDLSQRYDTPDGVQENVNLALYTSAMKEVAAAHRVSFVDVFSSTQQWFEASPEPLTRDGALLTDAGYAKLVPLLLDGIFGPTKRTAAPNPQALRSAVAEKNWLWQNFYKIPNGVHVFGRRHRPHGPKNYPAELKKLAQMLHVRDQAIWAALSGKSLDLLAGDARTETLPDMGKPRARYQPAQDATKTIAVPEGYQIELFASDEQFPDLANPVQLSFDNKGRLWIATMPSYPHYKPGDTKPNDKLLILEDTDHDGKADKQTVFADGLHLPMGFEFGPHGVYLSQGYSLVHLRDTDGDDRADEKEIVLSGFDDHDTHHAISAFCADPSGAIYLGEGTFLHSNVETAYGTIRSSNGGFFRYNPARRHLERSVRLSIPNPWGIAFDEWGQNFFADTSDPNMRWMLPGSVRVGYGNFAPNPPNLLSVRVRPTSGLEFVSSRHFPDEVQGDILINNTIGFLG</sequence>
<dbReference type="Gene3D" id="3.40.50.1110">
    <property type="entry name" value="SGNH hydrolase"/>
    <property type="match status" value="1"/>
</dbReference>
<protein>
    <recommendedName>
        <fullName evidence="1">DUF7133 domain-containing protein</fullName>
    </recommendedName>
</protein>
<dbReference type="Pfam" id="PF23500">
    <property type="entry name" value="DUF7133"/>
    <property type="match status" value="1"/>
</dbReference>